<dbReference type="InterPro" id="IPR000182">
    <property type="entry name" value="GNAT_dom"/>
</dbReference>
<evidence type="ECO:0000256" key="2">
    <source>
        <dbReference type="ARBA" id="ARBA00023315"/>
    </source>
</evidence>
<dbReference type="AlphaFoldDB" id="A0A1V0USC1"/>
<dbReference type="Proteomes" id="UP000192727">
    <property type="component" value="Chromosome"/>
</dbReference>
<dbReference type="PANTHER" id="PTHR43072:SF51">
    <property type="entry name" value="ABC SUPERFAMILY TRANSPORT PROTEIN"/>
    <property type="match status" value="1"/>
</dbReference>
<dbReference type="EMBL" id="CP020557">
    <property type="protein sequence ID" value="ARF67930.1"/>
    <property type="molecule type" value="Genomic_DNA"/>
</dbReference>
<dbReference type="InterPro" id="IPR016181">
    <property type="entry name" value="Acyl_CoA_acyltransferase"/>
</dbReference>
<name>A0A1V0USC1_9BACL</name>
<dbReference type="RefSeq" id="WP_024093346.1">
    <property type="nucleotide sequence ID" value="NZ_CP019794.1"/>
</dbReference>
<dbReference type="CDD" id="cd04301">
    <property type="entry name" value="NAT_SF"/>
    <property type="match status" value="1"/>
</dbReference>
<dbReference type="Pfam" id="PF00583">
    <property type="entry name" value="Acetyltransf_1"/>
    <property type="match status" value="1"/>
</dbReference>
<dbReference type="GO" id="GO:0016747">
    <property type="term" value="F:acyltransferase activity, transferring groups other than amino-acyl groups"/>
    <property type="evidence" value="ECO:0007669"/>
    <property type="project" value="InterPro"/>
</dbReference>
<dbReference type="GeneID" id="64220494"/>
<evidence type="ECO:0000313" key="4">
    <source>
        <dbReference type="Proteomes" id="UP000192727"/>
    </source>
</evidence>
<dbReference type="PANTHER" id="PTHR43072">
    <property type="entry name" value="N-ACETYLTRANSFERASE"/>
    <property type="match status" value="1"/>
</dbReference>
<evidence type="ECO:0000313" key="3">
    <source>
        <dbReference type="EMBL" id="ARF67930.1"/>
    </source>
</evidence>
<organism evidence="3 4">
    <name type="scientific">Paenibacillus larvae subsp. pulvifaciens</name>
    <dbReference type="NCBI Taxonomy" id="1477"/>
    <lineage>
        <taxon>Bacteria</taxon>
        <taxon>Bacillati</taxon>
        <taxon>Bacillota</taxon>
        <taxon>Bacilli</taxon>
        <taxon>Bacillales</taxon>
        <taxon>Paenibacillaceae</taxon>
        <taxon>Paenibacillus</taxon>
    </lineage>
</organism>
<evidence type="ECO:0000256" key="1">
    <source>
        <dbReference type="ARBA" id="ARBA00022679"/>
    </source>
</evidence>
<proteinExistence type="predicted"/>
<dbReference type="PROSITE" id="PS51186">
    <property type="entry name" value="GNAT"/>
    <property type="match status" value="1"/>
</dbReference>
<accession>A0A1V0USC1</accession>
<sequence length="142" mass="16287">MHVRSFQLSDYHSVTVLLQNCLSEDCFDETIKAFAKQLHWDGELVLVAEEQEEVIGLIIGTIDNDNGYYYRVAVEPSHRRKGVGKLLIESMRQRFLQRHVHKIIVNVDQFNERILPVYESAGYSASDFSRANGLSILKQASM</sequence>
<reference evidence="3 4" key="1">
    <citation type="submission" date="2017-03" db="EMBL/GenBank/DDBJ databases">
        <title>Paenibacillus larvae genome sequencing.</title>
        <authorList>
            <person name="Dingman D.W."/>
        </authorList>
    </citation>
    <scope>NUCLEOTIDE SEQUENCE [LARGE SCALE GENOMIC DNA]</scope>
    <source>
        <strain evidence="3 4">SAG 10367</strain>
    </source>
</reference>
<keyword evidence="2" id="KW-0012">Acyltransferase</keyword>
<protein>
    <submittedName>
        <fullName evidence="3">GNAT family N-acetyltransferase</fullName>
    </submittedName>
</protein>
<keyword evidence="1 3" id="KW-0808">Transferase</keyword>
<dbReference type="SUPFAM" id="SSF55729">
    <property type="entry name" value="Acyl-CoA N-acyltransferases (Nat)"/>
    <property type="match status" value="1"/>
</dbReference>
<gene>
    <name evidence="3" type="ORF">B7C51_08955</name>
</gene>
<dbReference type="Gene3D" id="3.40.630.30">
    <property type="match status" value="1"/>
</dbReference>